<dbReference type="EMBL" id="FPAS01000001">
    <property type="protein sequence ID" value="SFT42625.1"/>
    <property type="molecule type" value="Genomic_DNA"/>
</dbReference>
<dbReference type="Proteomes" id="UP000236454">
    <property type="component" value="Unassembled WGS sequence"/>
</dbReference>
<evidence type="ECO:0000313" key="2">
    <source>
        <dbReference type="EMBL" id="SFT42625.1"/>
    </source>
</evidence>
<protein>
    <recommendedName>
        <fullName evidence="4">YD repeat-containing protein</fullName>
    </recommendedName>
</protein>
<feature type="chain" id="PRO_5014848035" description="YD repeat-containing protein" evidence="1">
    <location>
        <begin position="25"/>
        <end position="353"/>
    </location>
</feature>
<evidence type="ECO:0008006" key="4">
    <source>
        <dbReference type="Google" id="ProtNLM"/>
    </source>
</evidence>
<gene>
    <name evidence="2" type="ORF">SAMN05216474_0499</name>
</gene>
<keyword evidence="1" id="KW-0732">Signal</keyword>
<evidence type="ECO:0000256" key="1">
    <source>
        <dbReference type="SAM" id="SignalP"/>
    </source>
</evidence>
<reference evidence="2 3" key="1">
    <citation type="submission" date="2016-10" db="EMBL/GenBank/DDBJ databases">
        <authorList>
            <person name="de Groot N.N."/>
        </authorList>
    </citation>
    <scope>NUCLEOTIDE SEQUENCE [LARGE SCALE GENOMIC DNA]</scope>
    <source>
        <strain evidence="2 3">CGMCC 1.7005</strain>
    </source>
</reference>
<dbReference type="STRING" id="477690.SAMN05216474_0499"/>
<dbReference type="AlphaFoldDB" id="A0A1I6XVS8"/>
<evidence type="ECO:0000313" key="3">
    <source>
        <dbReference type="Proteomes" id="UP000236454"/>
    </source>
</evidence>
<organism evidence="2 3">
    <name type="scientific">Lishizhenia tianjinensis</name>
    <dbReference type="NCBI Taxonomy" id="477690"/>
    <lineage>
        <taxon>Bacteria</taxon>
        <taxon>Pseudomonadati</taxon>
        <taxon>Bacteroidota</taxon>
        <taxon>Flavobacteriia</taxon>
        <taxon>Flavobacteriales</taxon>
        <taxon>Crocinitomicaceae</taxon>
        <taxon>Lishizhenia</taxon>
    </lineage>
</organism>
<dbReference type="OrthoDB" id="1197496at2"/>
<feature type="signal peptide" evidence="1">
    <location>
        <begin position="1"/>
        <end position="24"/>
    </location>
</feature>
<proteinExistence type="predicted"/>
<name>A0A1I6XVS8_9FLAO</name>
<dbReference type="RefSeq" id="WP_090245962.1">
    <property type="nucleotide sequence ID" value="NZ_FPAS01000001.1"/>
</dbReference>
<sequence length="353" mass="41055">MQILSQNIAWALPFLLLLSTVAFGQTKTTQIDLLKYLNLEEGSHAIYYNTSKYTRENSIDTLRLQSVHTRGKDYFYYVQNKAPMYFVNEHFIKGPFRIENDSLFYFPVSAEREILSSNAPEQYFLPRFIDTKKPYLSKNIFQQKVNYQFFKPYTSIDTLGISIQTATFLGNSSDTVYLVLGKGLFSYKMEGNASKNMIKTYYLPEPVKQPTGVLYINSYGDTLDQVLLKESYKYQSDFSTAVYNKHGKLIREDFYGTTGDQGVKFIIYTFDKKGRLIKEELHYTGSYEPKTLIIGIWVNEYYYNKKGQLIESRHKRNASDADYYAIETYLPEGGITANEKRFSQRHALELSKK</sequence>
<keyword evidence="3" id="KW-1185">Reference proteome</keyword>
<accession>A0A1I6XVS8</accession>